<dbReference type="EMBL" id="JAVDXT010000001">
    <property type="protein sequence ID" value="MDR7376248.1"/>
    <property type="molecule type" value="Genomic_DNA"/>
</dbReference>
<evidence type="ECO:0000313" key="3">
    <source>
        <dbReference type="Proteomes" id="UP001180487"/>
    </source>
</evidence>
<accession>A0ABU2C4J2</accession>
<sequence>MSTPSTAFLALPTSSAVERLDVSRALLRQALLKGTYTPPPGTRVDAASPPSAWLDSLRSIPLANVLIEAIGSWWTQHPLRIACILAADTTKAIVQPMARRNPLGLALGAVLVGGLLVWGRPWRWILKPALFAGLSTQLLSKGIAHLPLQSWMTTLVTALQARKPEPAPPPTETRANRPPIR</sequence>
<comment type="caution">
    <text evidence="2">The sequence shown here is derived from an EMBL/GenBank/DDBJ whole genome shotgun (WGS) entry which is preliminary data.</text>
</comment>
<dbReference type="Proteomes" id="UP001180487">
    <property type="component" value="Unassembled WGS sequence"/>
</dbReference>
<reference evidence="2 3" key="1">
    <citation type="submission" date="2023-07" db="EMBL/GenBank/DDBJ databases">
        <title>Sorghum-associated microbial communities from plants grown in Nebraska, USA.</title>
        <authorList>
            <person name="Schachtman D."/>
        </authorList>
    </citation>
    <scope>NUCLEOTIDE SEQUENCE [LARGE SCALE GENOMIC DNA]</scope>
    <source>
        <strain evidence="2 3">BE313</strain>
    </source>
</reference>
<organism evidence="2 3">
    <name type="scientific">Rhodoferax ferrireducens</name>
    <dbReference type="NCBI Taxonomy" id="192843"/>
    <lineage>
        <taxon>Bacteria</taxon>
        <taxon>Pseudomonadati</taxon>
        <taxon>Pseudomonadota</taxon>
        <taxon>Betaproteobacteria</taxon>
        <taxon>Burkholderiales</taxon>
        <taxon>Comamonadaceae</taxon>
        <taxon>Rhodoferax</taxon>
    </lineage>
</organism>
<feature type="region of interest" description="Disordered" evidence="1">
    <location>
        <begin position="161"/>
        <end position="181"/>
    </location>
</feature>
<keyword evidence="3" id="KW-1185">Reference proteome</keyword>
<feature type="compositionally biased region" description="Low complexity" evidence="1">
    <location>
        <begin position="172"/>
        <end position="181"/>
    </location>
</feature>
<proteinExistence type="predicted"/>
<gene>
    <name evidence="2" type="ORF">J2X19_000906</name>
</gene>
<evidence type="ECO:0000313" key="2">
    <source>
        <dbReference type="EMBL" id="MDR7376248.1"/>
    </source>
</evidence>
<dbReference type="RefSeq" id="WP_310371061.1">
    <property type="nucleotide sequence ID" value="NZ_JAVDXT010000001.1"/>
</dbReference>
<name>A0ABU2C4J2_9BURK</name>
<evidence type="ECO:0000256" key="1">
    <source>
        <dbReference type="SAM" id="MobiDB-lite"/>
    </source>
</evidence>
<protein>
    <submittedName>
        <fullName evidence="2">Uncharacterized protein</fullName>
    </submittedName>
</protein>